<name>A0ABQ5GMM2_9ASTR</name>
<comment type="caution">
    <text evidence="1">The sequence shown here is derived from an EMBL/GenBank/DDBJ whole genome shotgun (WGS) entry which is preliminary data.</text>
</comment>
<organism evidence="1 2">
    <name type="scientific">Tanacetum coccineum</name>
    <dbReference type="NCBI Taxonomy" id="301880"/>
    <lineage>
        <taxon>Eukaryota</taxon>
        <taxon>Viridiplantae</taxon>
        <taxon>Streptophyta</taxon>
        <taxon>Embryophyta</taxon>
        <taxon>Tracheophyta</taxon>
        <taxon>Spermatophyta</taxon>
        <taxon>Magnoliopsida</taxon>
        <taxon>eudicotyledons</taxon>
        <taxon>Gunneridae</taxon>
        <taxon>Pentapetalae</taxon>
        <taxon>asterids</taxon>
        <taxon>campanulids</taxon>
        <taxon>Asterales</taxon>
        <taxon>Asteraceae</taxon>
        <taxon>Asteroideae</taxon>
        <taxon>Anthemideae</taxon>
        <taxon>Anthemidinae</taxon>
        <taxon>Tanacetum</taxon>
    </lineage>
</organism>
<evidence type="ECO:0000313" key="1">
    <source>
        <dbReference type="EMBL" id="GJT76690.1"/>
    </source>
</evidence>
<dbReference type="Proteomes" id="UP001151760">
    <property type="component" value="Unassembled WGS sequence"/>
</dbReference>
<protein>
    <submittedName>
        <fullName evidence="1">Uncharacterized protein</fullName>
    </submittedName>
</protein>
<proteinExistence type="predicted"/>
<reference evidence="1" key="1">
    <citation type="journal article" date="2022" name="Int. J. Mol. Sci.">
        <title>Draft Genome of Tanacetum Coccineum: Genomic Comparison of Closely Related Tanacetum-Family Plants.</title>
        <authorList>
            <person name="Yamashiro T."/>
            <person name="Shiraishi A."/>
            <person name="Nakayama K."/>
            <person name="Satake H."/>
        </authorList>
    </citation>
    <scope>NUCLEOTIDE SEQUENCE</scope>
</reference>
<accession>A0ABQ5GMM2</accession>
<keyword evidence="2" id="KW-1185">Reference proteome</keyword>
<reference evidence="1" key="2">
    <citation type="submission" date="2022-01" db="EMBL/GenBank/DDBJ databases">
        <authorList>
            <person name="Yamashiro T."/>
            <person name="Shiraishi A."/>
            <person name="Satake H."/>
            <person name="Nakayama K."/>
        </authorList>
    </citation>
    <scope>NUCLEOTIDE SEQUENCE</scope>
</reference>
<evidence type="ECO:0000313" key="2">
    <source>
        <dbReference type="Proteomes" id="UP001151760"/>
    </source>
</evidence>
<dbReference type="EMBL" id="BQNB010018646">
    <property type="protein sequence ID" value="GJT76690.1"/>
    <property type="molecule type" value="Genomic_DNA"/>
</dbReference>
<sequence length="293" mass="32034">MILESVENGPLIWPSIEENGVSRPKKYSELSATEAIQADYDIKATNIIIQGLPPEVYALSQQYSTHQSSTPLSISYLSNDNQSSIHYNVYSPSSSIPQLEYAPTVNQQHERSQLDSDLIILVFQKGDDPIDAINHMMSFLTAVEQVEVILGNKGLLFVTTAKGKAICPNSALNLRGNGMILDLGIPKGQVTQTVITHNAAYQADDLDAYDSDCDEINIAKVALMANLSHYGLDALAEVYNHDNMNNNMLNQAVQAMPSSEQSNVVTHSETGINSNSNIIPYSQYVIESQQAAV</sequence>
<gene>
    <name evidence="1" type="ORF">Tco_1043415</name>
</gene>